<feature type="domain" description="HTH iclR-type" evidence="2">
    <location>
        <begin position="43"/>
        <end position="88"/>
    </location>
</feature>
<dbReference type="InterPro" id="IPR036388">
    <property type="entry name" value="WH-like_DNA-bd_sf"/>
</dbReference>
<protein>
    <submittedName>
        <fullName evidence="3">Helix-turn-helix domain-containing protein</fullName>
    </submittedName>
</protein>
<name>A0AAU2HGI3_9ACTN</name>
<accession>A0AAU2HGI3</accession>
<reference evidence="3" key="1">
    <citation type="submission" date="2022-10" db="EMBL/GenBank/DDBJ databases">
        <title>The complete genomes of actinobacterial strains from the NBC collection.</title>
        <authorList>
            <person name="Joergensen T.S."/>
            <person name="Alvarez Arevalo M."/>
            <person name="Sterndorff E.B."/>
            <person name="Faurdal D."/>
            <person name="Vuksanovic O."/>
            <person name="Mourched A.-S."/>
            <person name="Charusanti P."/>
            <person name="Shaw S."/>
            <person name="Blin K."/>
            <person name="Weber T."/>
        </authorList>
    </citation>
    <scope>NUCLEOTIDE SEQUENCE</scope>
    <source>
        <strain evidence="3">NBC_00060</strain>
    </source>
</reference>
<sequence>MSGLILRHHPPQHTDSNADLDTHTARRLMSLDAFAHHGLGGSGLAILAALAERDGQTLAELQGTASISRATAYRQLTTLTHLGLIQRQGELLHLTPKALTGTGQPGPHCQHPATDWTDVAKRLSVDGTGDRRRQHHHTERTQWHNKQLQLTARRSHTPPPQAHTGWATPTRPSTQGASKEPPHPIQPTGHGSGAGLGDRFGHAA</sequence>
<dbReference type="EMBL" id="CP108255">
    <property type="protein sequence ID" value="WTU45992.1"/>
    <property type="molecule type" value="Genomic_DNA"/>
</dbReference>
<dbReference type="GO" id="GO:0003677">
    <property type="term" value="F:DNA binding"/>
    <property type="evidence" value="ECO:0007669"/>
    <property type="project" value="InterPro"/>
</dbReference>
<dbReference type="AlphaFoldDB" id="A0AAU2HGI3"/>
<dbReference type="InterPro" id="IPR005471">
    <property type="entry name" value="Tscrpt_reg_IclR_N"/>
</dbReference>
<proteinExistence type="predicted"/>
<dbReference type="GO" id="GO:0006355">
    <property type="term" value="P:regulation of DNA-templated transcription"/>
    <property type="evidence" value="ECO:0007669"/>
    <property type="project" value="InterPro"/>
</dbReference>
<gene>
    <name evidence="3" type="ORF">OHV25_41055</name>
</gene>
<evidence type="ECO:0000259" key="2">
    <source>
        <dbReference type="Pfam" id="PF09339"/>
    </source>
</evidence>
<dbReference type="SUPFAM" id="SSF46785">
    <property type="entry name" value="Winged helix' DNA-binding domain"/>
    <property type="match status" value="1"/>
</dbReference>
<dbReference type="InterPro" id="IPR036390">
    <property type="entry name" value="WH_DNA-bd_sf"/>
</dbReference>
<dbReference type="Pfam" id="PF09339">
    <property type="entry name" value="HTH_IclR"/>
    <property type="match status" value="1"/>
</dbReference>
<evidence type="ECO:0000256" key="1">
    <source>
        <dbReference type="SAM" id="MobiDB-lite"/>
    </source>
</evidence>
<organism evidence="3">
    <name type="scientific">Streptomyces sp. NBC_00060</name>
    <dbReference type="NCBI Taxonomy" id="2975636"/>
    <lineage>
        <taxon>Bacteria</taxon>
        <taxon>Bacillati</taxon>
        <taxon>Actinomycetota</taxon>
        <taxon>Actinomycetes</taxon>
        <taxon>Kitasatosporales</taxon>
        <taxon>Streptomycetaceae</taxon>
        <taxon>Streptomyces</taxon>
    </lineage>
</organism>
<feature type="region of interest" description="Disordered" evidence="1">
    <location>
        <begin position="127"/>
        <end position="204"/>
    </location>
</feature>
<dbReference type="Gene3D" id="1.10.10.10">
    <property type="entry name" value="Winged helix-like DNA-binding domain superfamily/Winged helix DNA-binding domain"/>
    <property type="match status" value="1"/>
</dbReference>
<evidence type="ECO:0000313" key="3">
    <source>
        <dbReference type="EMBL" id="WTU45992.1"/>
    </source>
</evidence>